<accession>A0A2C9V0P1</accession>
<gene>
    <name evidence="1" type="ORF">MANES_11G118700</name>
</gene>
<protein>
    <submittedName>
        <fullName evidence="1">Uncharacterized protein</fullName>
    </submittedName>
</protein>
<dbReference type="EMBL" id="CM004397">
    <property type="protein sequence ID" value="OAY37658.1"/>
    <property type="molecule type" value="Genomic_DNA"/>
</dbReference>
<organism evidence="1">
    <name type="scientific">Manihot esculenta</name>
    <name type="common">Cassava</name>
    <name type="synonym">Jatropha manihot</name>
    <dbReference type="NCBI Taxonomy" id="3983"/>
    <lineage>
        <taxon>Eukaryota</taxon>
        <taxon>Viridiplantae</taxon>
        <taxon>Streptophyta</taxon>
        <taxon>Embryophyta</taxon>
        <taxon>Tracheophyta</taxon>
        <taxon>Spermatophyta</taxon>
        <taxon>Magnoliopsida</taxon>
        <taxon>eudicotyledons</taxon>
        <taxon>Gunneridae</taxon>
        <taxon>Pentapetalae</taxon>
        <taxon>rosids</taxon>
        <taxon>fabids</taxon>
        <taxon>Malpighiales</taxon>
        <taxon>Euphorbiaceae</taxon>
        <taxon>Crotonoideae</taxon>
        <taxon>Manihoteae</taxon>
        <taxon>Manihot</taxon>
    </lineage>
</organism>
<reference evidence="1" key="1">
    <citation type="submission" date="2016-02" db="EMBL/GenBank/DDBJ databases">
        <title>WGS assembly of Manihot esculenta.</title>
        <authorList>
            <person name="Bredeson J.V."/>
            <person name="Prochnik S.E."/>
            <person name="Lyons J.B."/>
            <person name="Schmutz J."/>
            <person name="Grimwood J."/>
            <person name="Vrebalov J."/>
            <person name="Bart R.S."/>
            <person name="Amuge T."/>
            <person name="Ferguson M.E."/>
            <person name="Green R."/>
            <person name="Putnam N."/>
            <person name="Stites J."/>
            <person name="Rounsley S."/>
            <person name="Rokhsar D.S."/>
        </authorList>
    </citation>
    <scope>NUCLEOTIDE SEQUENCE [LARGE SCALE GENOMIC DNA]</scope>
    <source>
        <tissue evidence="1">Leaf</tissue>
    </source>
</reference>
<sequence length="51" mass="6197">MSRLVCCFVFSFLRWLPGYIRLRMSRLVCYPRILMGEIYNDTDKSYFSDFS</sequence>
<evidence type="ECO:0000313" key="1">
    <source>
        <dbReference type="EMBL" id="OAY37658.1"/>
    </source>
</evidence>
<dbReference type="AlphaFoldDB" id="A0A2C9V0P1"/>
<proteinExistence type="predicted"/>
<name>A0A2C9V0P1_MANES</name>